<dbReference type="AlphaFoldDB" id="A0A4D6MVL9"/>
<dbReference type="Proteomes" id="UP000501690">
    <property type="component" value="Linkage Group LG8"/>
</dbReference>
<proteinExistence type="predicted"/>
<sequence>MVAAMVARWLKVAAQCVKRGDCSRLEATWLLEHVQKICVSSLLAVVKVRTGAAMENVCTDDEDLRLLVAGHGGSAADLRGSGADAKNGYGWHGYCEGFNVADAVLLASRVDMEERGGDDARWLAAKRMEGGRDWQVVVAVEGGHGG</sequence>
<protein>
    <submittedName>
        <fullName evidence="1">Uncharacterized protein</fullName>
    </submittedName>
</protein>
<evidence type="ECO:0000313" key="2">
    <source>
        <dbReference type="Proteomes" id="UP000501690"/>
    </source>
</evidence>
<reference evidence="1 2" key="1">
    <citation type="submission" date="2019-04" db="EMBL/GenBank/DDBJ databases">
        <title>An improved genome assembly and genetic linkage map for asparagus bean, Vigna unguiculata ssp. sesquipedialis.</title>
        <authorList>
            <person name="Xia Q."/>
            <person name="Zhang R."/>
            <person name="Dong Y."/>
        </authorList>
    </citation>
    <scope>NUCLEOTIDE SEQUENCE [LARGE SCALE GENOMIC DNA]</scope>
    <source>
        <tissue evidence="1">Leaf</tissue>
    </source>
</reference>
<evidence type="ECO:0000313" key="1">
    <source>
        <dbReference type="EMBL" id="QCE03945.1"/>
    </source>
</evidence>
<dbReference type="EMBL" id="CP039352">
    <property type="protein sequence ID" value="QCE03945.1"/>
    <property type="molecule type" value="Genomic_DNA"/>
</dbReference>
<organism evidence="1 2">
    <name type="scientific">Vigna unguiculata</name>
    <name type="common">Cowpea</name>
    <dbReference type="NCBI Taxonomy" id="3917"/>
    <lineage>
        <taxon>Eukaryota</taxon>
        <taxon>Viridiplantae</taxon>
        <taxon>Streptophyta</taxon>
        <taxon>Embryophyta</taxon>
        <taxon>Tracheophyta</taxon>
        <taxon>Spermatophyta</taxon>
        <taxon>Magnoliopsida</taxon>
        <taxon>eudicotyledons</taxon>
        <taxon>Gunneridae</taxon>
        <taxon>Pentapetalae</taxon>
        <taxon>rosids</taxon>
        <taxon>fabids</taxon>
        <taxon>Fabales</taxon>
        <taxon>Fabaceae</taxon>
        <taxon>Papilionoideae</taxon>
        <taxon>50 kb inversion clade</taxon>
        <taxon>NPAAA clade</taxon>
        <taxon>indigoferoid/millettioid clade</taxon>
        <taxon>Phaseoleae</taxon>
        <taxon>Vigna</taxon>
    </lineage>
</organism>
<name>A0A4D6MVL9_VIGUN</name>
<accession>A0A4D6MVL9</accession>
<gene>
    <name evidence="1" type="ORF">DEO72_LG8g1977</name>
</gene>
<keyword evidence="2" id="KW-1185">Reference proteome</keyword>